<keyword evidence="2" id="KW-1185">Reference proteome</keyword>
<organism evidence="1 2">
    <name type="scientific">Patagioenas fasciata monilis</name>
    <dbReference type="NCBI Taxonomy" id="372326"/>
    <lineage>
        <taxon>Eukaryota</taxon>
        <taxon>Metazoa</taxon>
        <taxon>Chordata</taxon>
        <taxon>Craniata</taxon>
        <taxon>Vertebrata</taxon>
        <taxon>Euteleostomi</taxon>
        <taxon>Archelosauria</taxon>
        <taxon>Archosauria</taxon>
        <taxon>Dinosauria</taxon>
        <taxon>Saurischia</taxon>
        <taxon>Theropoda</taxon>
        <taxon>Coelurosauria</taxon>
        <taxon>Aves</taxon>
        <taxon>Neognathae</taxon>
        <taxon>Neoaves</taxon>
        <taxon>Columbimorphae</taxon>
        <taxon>Columbiformes</taxon>
        <taxon>Columbidae</taxon>
        <taxon>Patagioenas</taxon>
    </lineage>
</organism>
<evidence type="ECO:0000313" key="1">
    <source>
        <dbReference type="EMBL" id="OPJ78213.1"/>
    </source>
</evidence>
<evidence type="ECO:0000313" key="2">
    <source>
        <dbReference type="Proteomes" id="UP000190648"/>
    </source>
</evidence>
<reference evidence="1 2" key="1">
    <citation type="submission" date="2016-02" db="EMBL/GenBank/DDBJ databases">
        <title>Band-tailed pigeon sequencing and assembly.</title>
        <authorList>
            <person name="Soares A.E."/>
            <person name="Novak B.J."/>
            <person name="Rice E.S."/>
            <person name="O'Connell B."/>
            <person name="Chang D."/>
            <person name="Weber S."/>
            <person name="Shapiro B."/>
        </authorList>
    </citation>
    <scope>NUCLEOTIDE SEQUENCE [LARGE SCALE GENOMIC DNA]</scope>
    <source>
        <strain evidence="1">BTP2013</strain>
        <tissue evidence="1">Blood</tissue>
    </source>
</reference>
<comment type="caution">
    <text evidence="1">The sequence shown here is derived from an EMBL/GenBank/DDBJ whole genome shotgun (WGS) entry which is preliminary data.</text>
</comment>
<dbReference type="EMBL" id="LSYS01005191">
    <property type="protein sequence ID" value="OPJ78213.1"/>
    <property type="molecule type" value="Genomic_DNA"/>
</dbReference>
<dbReference type="Proteomes" id="UP000190648">
    <property type="component" value="Unassembled WGS sequence"/>
</dbReference>
<sequence>MWAGPVIIVHGPGEARMMDVGDTVKEKIFLEHFFPKEFQDPSWLVFIMPTMDIFQPSSPRMNSVCPLIPQLQGCTE</sequence>
<proteinExistence type="predicted"/>
<protein>
    <submittedName>
        <fullName evidence="1">Uncharacterized protein</fullName>
    </submittedName>
</protein>
<name>A0A1V4K1H5_PATFA</name>
<dbReference type="AlphaFoldDB" id="A0A1V4K1H5"/>
<gene>
    <name evidence="1" type="ORF">AV530_015182</name>
</gene>
<accession>A0A1V4K1H5</accession>